<feature type="domain" description="GH16" evidence="2">
    <location>
        <begin position="36"/>
        <end position="324"/>
    </location>
</feature>
<dbReference type="PROSITE" id="PS51762">
    <property type="entry name" value="GH16_2"/>
    <property type="match status" value="1"/>
</dbReference>
<gene>
    <name evidence="3" type="ORF">AWE51_14730</name>
</gene>
<dbReference type="EMBL" id="LQRT01000046">
    <property type="protein sequence ID" value="KZS38835.1"/>
    <property type="molecule type" value="Genomic_DNA"/>
</dbReference>
<evidence type="ECO:0000259" key="2">
    <source>
        <dbReference type="PROSITE" id="PS51762"/>
    </source>
</evidence>
<keyword evidence="4" id="KW-1185">Reference proteome</keyword>
<proteinExistence type="inferred from homology"/>
<name>A0A162XXZ7_9FLAO</name>
<reference evidence="3 4" key="1">
    <citation type="submission" date="2016-01" db="EMBL/GenBank/DDBJ databases">
        <title>The draft genome sequence of Aquimarina sp. RZW4-3-2.</title>
        <authorList>
            <person name="Wang Y."/>
        </authorList>
    </citation>
    <scope>NUCLEOTIDE SEQUENCE [LARGE SCALE GENOMIC DNA]</scope>
    <source>
        <strain evidence="3 4">RZW4-3-2</strain>
    </source>
</reference>
<dbReference type="PANTHER" id="PTHR10963">
    <property type="entry name" value="GLYCOSYL HYDROLASE-RELATED"/>
    <property type="match status" value="1"/>
</dbReference>
<dbReference type="InterPro" id="IPR000757">
    <property type="entry name" value="Beta-glucanase-like"/>
</dbReference>
<evidence type="ECO:0000313" key="3">
    <source>
        <dbReference type="EMBL" id="KZS38835.1"/>
    </source>
</evidence>
<dbReference type="STRING" id="1642818.AWE51_14730"/>
<dbReference type="InterPro" id="IPR013320">
    <property type="entry name" value="ConA-like_dom_sf"/>
</dbReference>
<dbReference type="Gene3D" id="2.60.120.200">
    <property type="match status" value="1"/>
</dbReference>
<dbReference type="PANTHER" id="PTHR10963:SF55">
    <property type="entry name" value="GLYCOSIDE HYDROLASE FAMILY 16 PROTEIN"/>
    <property type="match status" value="1"/>
</dbReference>
<dbReference type="SUPFAM" id="SSF49899">
    <property type="entry name" value="Concanavalin A-like lectins/glucanases"/>
    <property type="match status" value="1"/>
</dbReference>
<comment type="caution">
    <text evidence="3">The sequence shown here is derived from an EMBL/GenBank/DDBJ whole genome shotgun (WGS) entry which is preliminary data.</text>
</comment>
<evidence type="ECO:0000313" key="4">
    <source>
        <dbReference type="Proteomes" id="UP000076715"/>
    </source>
</evidence>
<dbReference type="Proteomes" id="UP000076715">
    <property type="component" value="Unassembled WGS sequence"/>
</dbReference>
<dbReference type="OrthoDB" id="973752at2"/>
<organism evidence="3 4">
    <name type="scientific">Aquimarina aggregata</name>
    <dbReference type="NCBI Taxonomy" id="1642818"/>
    <lineage>
        <taxon>Bacteria</taxon>
        <taxon>Pseudomonadati</taxon>
        <taxon>Bacteroidota</taxon>
        <taxon>Flavobacteriia</taxon>
        <taxon>Flavobacteriales</taxon>
        <taxon>Flavobacteriaceae</taxon>
        <taxon>Aquimarina</taxon>
    </lineage>
</organism>
<protein>
    <recommendedName>
        <fullName evidence="2">GH16 domain-containing protein</fullName>
    </recommendedName>
</protein>
<dbReference type="GO" id="GO:0005975">
    <property type="term" value="P:carbohydrate metabolic process"/>
    <property type="evidence" value="ECO:0007669"/>
    <property type="project" value="InterPro"/>
</dbReference>
<dbReference type="AlphaFoldDB" id="A0A162XXZ7"/>
<dbReference type="RefSeq" id="WP_066318638.1">
    <property type="nucleotide sequence ID" value="NZ_LQRT01000046.1"/>
</dbReference>
<dbReference type="GO" id="GO:0004553">
    <property type="term" value="F:hydrolase activity, hydrolyzing O-glycosyl compounds"/>
    <property type="evidence" value="ECO:0007669"/>
    <property type="project" value="InterPro"/>
</dbReference>
<evidence type="ECO:0000256" key="1">
    <source>
        <dbReference type="ARBA" id="ARBA00006865"/>
    </source>
</evidence>
<sequence length="324" mass="37392">MKGNDKMQLWFLALLLVIINISCSNGDESNSDVQDVDNEDVDNPLCNPNFPLSDQDNVGSWILNSEISDEFDTIGLDEDKWQIQGKEGIYKSNFVGRHPSQFSPNNVIVEDGKLKILTKWEPDFLFSDTTREQCGEVYSYENITTAAVISRQQFQYGYMEIRSKSAKARITSSFWTTGFQSELDMFEMFGDPKAGETSLDWRKRLKFNMISWNPNNPYYLPDGNGPAHTRNIQVENNTADDFHVYGFEWTADFIKVYVDGELHPFGTILKSEITNNGVDPDRWVTDVAYWIWFDSETFCFLGLPEKTDLPVAYEIDYVRIWQNN</sequence>
<dbReference type="InterPro" id="IPR050546">
    <property type="entry name" value="Glycosyl_Hydrlase_16"/>
</dbReference>
<accession>A0A162XXZ7</accession>
<comment type="similarity">
    <text evidence="1">Belongs to the glycosyl hydrolase 16 family.</text>
</comment>
<dbReference type="Pfam" id="PF00722">
    <property type="entry name" value="Glyco_hydro_16"/>
    <property type="match status" value="1"/>
</dbReference>